<protein>
    <submittedName>
        <fullName evidence="1">Uncharacterized protein</fullName>
    </submittedName>
</protein>
<organism evidence="1 2">
    <name type="scientific">Truncatella angustata</name>
    <dbReference type="NCBI Taxonomy" id="152316"/>
    <lineage>
        <taxon>Eukaryota</taxon>
        <taxon>Fungi</taxon>
        <taxon>Dikarya</taxon>
        <taxon>Ascomycota</taxon>
        <taxon>Pezizomycotina</taxon>
        <taxon>Sordariomycetes</taxon>
        <taxon>Xylariomycetidae</taxon>
        <taxon>Amphisphaeriales</taxon>
        <taxon>Sporocadaceae</taxon>
        <taxon>Truncatella</taxon>
    </lineage>
</organism>
<dbReference type="EMBL" id="JAGPXC010000011">
    <property type="protein sequence ID" value="KAH6645331.1"/>
    <property type="molecule type" value="Genomic_DNA"/>
</dbReference>
<keyword evidence="2" id="KW-1185">Reference proteome</keyword>
<evidence type="ECO:0000313" key="1">
    <source>
        <dbReference type="EMBL" id="KAH6645331.1"/>
    </source>
</evidence>
<dbReference type="OrthoDB" id="5138463at2759"/>
<evidence type="ECO:0000313" key="2">
    <source>
        <dbReference type="Proteomes" id="UP000758603"/>
    </source>
</evidence>
<name>A0A9P8RJP4_9PEZI</name>
<proteinExistence type="predicted"/>
<dbReference type="GeneID" id="70133061"/>
<sequence>MMVSSPFRATMIHTFTSTPHSTPLIKHNQSIHSRMKLSIFASIVGLVGIVAAQTGCENQADPDHGIGNYCYCSSTGGCYAHSVVNGNEVCNPPGASIPCPD</sequence>
<dbReference type="RefSeq" id="XP_045951845.1">
    <property type="nucleotide sequence ID" value="XM_046104170.1"/>
</dbReference>
<accession>A0A9P8RJP4</accession>
<dbReference type="AlphaFoldDB" id="A0A9P8RJP4"/>
<dbReference type="Proteomes" id="UP000758603">
    <property type="component" value="Unassembled WGS sequence"/>
</dbReference>
<comment type="caution">
    <text evidence="1">The sequence shown here is derived from an EMBL/GenBank/DDBJ whole genome shotgun (WGS) entry which is preliminary data.</text>
</comment>
<reference evidence="1" key="1">
    <citation type="journal article" date="2021" name="Nat. Commun.">
        <title>Genetic determinants of endophytism in the Arabidopsis root mycobiome.</title>
        <authorList>
            <person name="Mesny F."/>
            <person name="Miyauchi S."/>
            <person name="Thiergart T."/>
            <person name="Pickel B."/>
            <person name="Atanasova L."/>
            <person name="Karlsson M."/>
            <person name="Huettel B."/>
            <person name="Barry K.W."/>
            <person name="Haridas S."/>
            <person name="Chen C."/>
            <person name="Bauer D."/>
            <person name="Andreopoulos W."/>
            <person name="Pangilinan J."/>
            <person name="LaButti K."/>
            <person name="Riley R."/>
            <person name="Lipzen A."/>
            <person name="Clum A."/>
            <person name="Drula E."/>
            <person name="Henrissat B."/>
            <person name="Kohler A."/>
            <person name="Grigoriev I.V."/>
            <person name="Martin F.M."/>
            <person name="Hacquard S."/>
        </authorList>
    </citation>
    <scope>NUCLEOTIDE SEQUENCE</scope>
    <source>
        <strain evidence="1">MPI-SDFR-AT-0073</strain>
    </source>
</reference>
<gene>
    <name evidence="1" type="ORF">BKA67DRAFT_584803</name>
</gene>